<keyword evidence="1" id="KW-0732">Signal</keyword>
<evidence type="ECO:0000256" key="1">
    <source>
        <dbReference type="SAM" id="SignalP"/>
    </source>
</evidence>
<evidence type="ECO:0000313" key="3">
    <source>
        <dbReference type="Proteomes" id="UP000010798"/>
    </source>
</evidence>
<feature type="signal peptide" evidence="1">
    <location>
        <begin position="1"/>
        <end position="28"/>
    </location>
</feature>
<keyword evidence="3" id="KW-1185">Reference proteome</keyword>
<evidence type="ECO:0008006" key="4">
    <source>
        <dbReference type="Google" id="ProtNLM"/>
    </source>
</evidence>
<dbReference type="STRING" id="886293.Sinac_4886"/>
<evidence type="ECO:0000313" key="2">
    <source>
        <dbReference type="EMBL" id="AGA29044.1"/>
    </source>
</evidence>
<name>L0DI24_SINAD</name>
<reference evidence="2 3" key="1">
    <citation type="submission" date="2012-02" db="EMBL/GenBank/DDBJ databases">
        <title>Complete sequence of chromosome of Singulisphaera acidiphila DSM 18658.</title>
        <authorList>
            <consortium name="US DOE Joint Genome Institute (JGI-PGF)"/>
            <person name="Lucas S."/>
            <person name="Copeland A."/>
            <person name="Lapidus A."/>
            <person name="Glavina del Rio T."/>
            <person name="Dalin E."/>
            <person name="Tice H."/>
            <person name="Bruce D."/>
            <person name="Goodwin L."/>
            <person name="Pitluck S."/>
            <person name="Peters L."/>
            <person name="Ovchinnikova G."/>
            <person name="Chertkov O."/>
            <person name="Kyrpides N."/>
            <person name="Mavromatis K."/>
            <person name="Ivanova N."/>
            <person name="Brettin T."/>
            <person name="Detter J.C."/>
            <person name="Han C."/>
            <person name="Larimer F."/>
            <person name="Land M."/>
            <person name="Hauser L."/>
            <person name="Markowitz V."/>
            <person name="Cheng J.-F."/>
            <person name="Hugenholtz P."/>
            <person name="Woyke T."/>
            <person name="Wu D."/>
            <person name="Tindall B."/>
            <person name="Pomrenke H."/>
            <person name="Brambilla E."/>
            <person name="Klenk H.-P."/>
            <person name="Eisen J.A."/>
        </authorList>
    </citation>
    <scope>NUCLEOTIDE SEQUENCE [LARGE SCALE GENOMIC DNA]</scope>
    <source>
        <strain evidence="3">ATCC BAA-1392 / DSM 18658 / VKM B-2454 / MOB10</strain>
    </source>
</reference>
<dbReference type="HOGENOM" id="CLU_2013729_0_0_0"/>
<feature type="chain" id="PRO_5003940170" description="Secreted protein" evidence="1">
    <location>
        <begin position="29"/>
        <end position="123"/>
    </location>
</feature>
<dbReference type="RefSeq" id="WP_015248152.1">
    <property type="nucleotide sequence ID" value="NC_019892.1"/>
</dbReference>
<dbReference type="AlphaFoldDB" id="L0DI24"/>
<dbReference type="Proteomes" id="UP000010798">
    <property type="component" value="Chromosome"/>
</dbReference>
<accession>L0DI24</accession>
<organism evidence="2 3">
    <name type="scientific">Singulisphaera acidiphila (strain ATCC BAA-1392 / DSM 18658 / VKM B-2454 / MOB10)</name>
    <dbReference type="NCBI Taxonomy" id="886293"/>
    <lineage>
        <taxon>Bacteria</taxon>
        <taxon>Pseudomonadati</taxon>
        <taxon>Planctomycetota</taxon>
        <taxon>Planctomycetia</taxon>
        <taxon>Isosphaerales</taxon>
        <taxon>Isosphaeraceae</taxon>
        <taxon>Singulisphaera</taxon>
    </lineage>
</organism>
<dbReference type="EMBL" id="CP003364">
    <property type="protein sequence ID" value="AGA29044.1"/>
    <property type="molecule type" value="Genomic_DNA"/>
</dbReference>
<gene>
    <name evidence="2" type="ordered locus">Sinac_4886</name>
</gene>
<proteinExistence type="predicted"/>
<dbReference type="KEGG" id="saci:Sinac_4886"/>
<sequence>MMRLTKSRLLVACVVCAGPLLVLTVALGAPCPDNGPVNSLCPGVTSSGCNGTAANCSSDNKEVIAEGNFACGKNKGQKNCRTGTMQALCYTKWKCKWVVLTGCVQDDNTKDEHNAATMTSDGC</sequence>
<protein>
    <recommendedName>
        <fullName evidence="4">Secreted protein</fullName>
    </recommendedName>
</protein>